<dbReference type="InterPro" id="IPR003703">
    <property type="entry name" value="Acyl_CoA_thio"/>
</dbReference>
<name>A0A1M7RBA7_9ACTN</name>
<reference evidence="5 6" key="1">
    <citation type="submission" date="2016-11" db="EMBL/GenBank/DDBJ databases">
        <authorList>
            <person name="Jaros S."/>
            <person name="Januszkiewicz K."/>
            <person name="Wedrychowicz H."/>
        </authorList>
    </citation>
    <scope>NUCLEOTIDE SEQUENCE [LARGE SCALE GENOMIC DNA]</scope>
    <source>
        <strain evidence="5 6">DSM 46144</strain>
    </source>
</reference>
<dbReference type="EMBL" id="FRCS01000009">
    <property type="protein sequence ID" value="SHN43419.1"/>
    <property type="molecule type" value="Genomic_DNA"/>
</dbReference>
<dbReference type="GO" id="GO:0047617">
    <property type="term" value="F:fatty acyl-CoA hydrolase activity"/>
    <property type="evidence" value="ECO:0007669"/>
    <property type="project" value="InterPro"/>
</dbReference>
<evidence type="ECO:0000313" key="5">
    <source>
        <dbReference type="EMBL" id="SHN43419.1"/>
    </source>
</evidence>
<protein>
    <submittedName>
        <fullName evidence="5">Acyl-CoA thioesterase-2</fullName>
    </submittedName>
</protein>
<evidence type="ECO:0000259" key="3">
    <source>
        <dbReference type="Pfam" id="PF02551"/>
    </source>
</evidence>
<evidence type="ECO:0000313" key="6">
    <source>
        <dbReference type="Proteomes" id="UP000184440"/>
    </source>
</evidence>
<keyword evidence="2" id="KW-0378">Hydrolase</keyword>
<comment type="similarity">
    <text evidence="1">Belongs to the C/M/P thioester hydrolase family.</text>
</comment>
<dbReference type="Gene3D" id="2.40.160.210">
    <property type="entry name" value="Acyl-CoA thioesterase, double hotdog domain"/>
    <property type="match status" value="1"/>
</dbReference>
<keyword evidence="6" id="KW-1185">Reference proteome</keyword>
<dbReference type="InterPro" id="IPR049449">
    <property type="entry name" value="TesB_ACOT8-like_N"/>
</dbReference>
<dbReference type="CDD" id="cd03445">
    <property type="entry name" value="Thioesterase_II_repeat2"/>
    <property type="match status" value="1"/>
</dbReference>
<dbReference type="Pfam" id="PF02551">
    <property type="entry name" value="Acyl_CoA_thio"/>
    <property type="match status" value="1"/>
</dbReference>
<evidence type="ECO:0000256" key="2">
    <source>
        <dbReference type="ARBA" id="ARBA00022801"/>
    </source>
</evidence>
<dbReference type="InterPro" id="IPR042171">
    <property type="entry name" value="Acyl-CoA_hotdog"/>
</dbReference>
<feature type="domain" description="Acyl-CoA thioesterase 2 C-terminal" evidence="3">
    <location>
        <begin position="170"/>
        <end position="291"/>
    </location>
</feature>
<dbReference type="RefSeq" id="WP_073260771.1">
    <property type="nucleotide sequence ID" value="NZ_FRCS01000009.1"/>
</dbReference>
<dbReference type="PANTHER" id="PTHR11066:SF34">
    <property type="entry name" value="ACYL-COENZYME A THIOESTERASE 8"/>
    <property type="match status" value="1"/>
</dbReference>
<dbReference type="CDD" id="cd03444">
    <property type="entry name" value="Thioesterase_II_repeat1"/>
    <property type="match status" value="1"/>
</dbReference>
<feature type="domain" description="Acyl-CoA thioesterase-like N-terminal HotDog" evidence="4">
    <location>
        <begin position="36"/>
        <end position="113"/>
    </location>
</feature>
<dbReference type="InterPro" id="IPR025652">
    <property type="entry name" value="TesB_C"/>
</dbReference>
<gene>
    <name evidence="5" type="ORF">SAMN05443668_109159</name>
</gene>
<dbReference type="Pfam" id="PF13622">
    <property type="entry name" value="4HBT_3"/>
    <property type="match status" value="1"/>
</dbReference>
<organism evidence="5 6">
    <name type="scientific">Cryptosporangium aurantiacum</name>
    <dbReference type="NCBI Taxonomy" id="134849"/>
    <lineage>
        <taxon>Bacteria</taxon>
        <taxon>Bacillati</taxon>
        <taxon>Actinomycetota</taxon>
        <taxon>Actinomycetes</taxon>
        <taxon>Cryptosporangiales</taxon>
        <taxon>Cryptosporangiaceae</taxon>
        <taxon>Cryptosporangium</taxon>
    </lineage>
</organism>
<dbReference type="GO" id="GO:0006637">
    <property type="term" value="P:acyl-CoA metabolic process"/>
    <property type="evidence" value="ECO:0007669"/>
    <property type="project" value="InterPro"/>
</dbReference>
<dbReference type="InterPro" id="IPR029069">
    <property type="entry name" value="HotDog_dom_sf"/>
</dbReference>
<dbReference type="SUPFAM" id="SSF54637">
    <property type="entry name" value="Thioesterase/thiol ester dehydrase-isomerase"/>
    <property type="match status" value="2"/>
</dbReference>
<dbReference type="GO" id="GO:0009062">
    <property type="term" value="P:fatty acid catabolic process"/>
    <property type="evidence" value="ECO:0007669"/>
    <property type="project" value="TreeGrafter"/>
</dbReference>
<evidence type="ECO:0000256" key="1">
    <source>
        <dbReference type="ARBA" id="ARBA00006538"/>
    </source>
</evidence>
<evidence type="ECO:0000259" key="4">
    <source>
        <dbReference type="Pfam" id="PF13622"/>
    </source>
</evidence>
<dbReference type="Proteomes" id="UP000184440">
    <property type="component" value="Unassembled WGS sequence"/>
</dbReference>
<dbReference type="PANTHER" id="PTHR11066">
    <property type="entry name" value="ACYL-COA THIOESTERASE"/>
    <property type="match status" value="1"/>
</dbReference>
<dbReference type="STRING" id="134849.SAMN05443668_109159"/>
<proteinExistence type="inferred from homology"/>
<dbReference type="AlphaFoldDB" id="A0A1M7RBA7"/>
<accession>A0A1M7RBA7</accession>
<sequence>MHSETRVAPVSLAEIVELTDAGPGRYVAAGADRSSGPRVYGGQLVAQALAAAGRTAPDGRVPHSLHGHFLHPGDPDAPIEYDVDALRDGRAQTVRQVLGKQGPHDVFALTVSFAPAAASGPVLEHQEATSPVPDFDAVESVEETLARADAGLGEWFTRRIAPKPVEVRFVERPARDYVLRGEAPPSRQQVLMRIREPLPDNPLAHACGLAYFSDMFLLSTAVYPHRAVIGDRNLLVASLDHAIWFHGPVRADEWLLYDMESDWAGQGRGLCRGRMFDATGRLIATIVQEGLVKPLSPRD</sequence>